<dbReference type="PROSITE" id="PS00136">
    <property type="entry name" value="SUBTILASE_ASP"/>
    <property type="match status" value="1"/>
</dbReference>
<dbReference type="Pfam" id="PF22148">
    <property type="entry name" value="Fervidolysin_NPro-like"/>
    <property type="match status" value="1"/>
</dbReference>
<dbReference type="Pfam" id="PF00082">
    <property type="entry name" value="Peptidase_S8"/>
    <property type="match status" value="1"/>
</dbReference>
<dbReference type="PRINTS" id="PR00723">
    <property type="entry name" value="SUBTILISIN"/>
</dbReference>
<dbReference type="GO" id="GO:0004252">
    <property type="term" value="F:serine-type endopeptidase activity"/>
    <property type="evidence" value="ECO:0007669"/>
    <property type="project" value="InterPro"/>
</dbReference>
<keyword evidence="2" id="KW-0645">Protease</keyword>
<accession>A0A8T4L610</accession>
<protein>
    <submittedName>
        <fullName evidence="8">S8 family serine peptidase</fullName>
    </submittedName>
</protein>
<dbReference type="InterPro" id="IPR000209">
    <property type="entry name" value="Peptidase_S8/S53_dom"/>
</dbReference>
<name>A0A8T4L610_9ARCH</name>
<dbReference type="Proteomes" id="UP000680185">
    <property type="component" value="Unassembled WGS sequence"/>
</dbReference>
<dbReference type="AlphaFoldDB" id="A0A8T4L610"/>
<evidence type="ECO:0000259" key="7">
    <source>
        <dbReference type="Pfam" id="PF22148"/>
    </source>
</evidence>
<evidence type="ECO:0000256" key="1">
    <source>
        <dbReference type="ARBA" id="ARBA00011073"/>
    </source>
</evidence>
<keyword evidence="4" id="KW-0720">Serine protease</keyword>
<dbReference type="Gene3D" id="3.40.50.200">
    <property type="entry name" value="Peptidase S8/S53 domain"/>
    <property type="match status" value="1"/>
</dbReference>
<organism evidence="8 9">
    <name type="scientific">Candidatus Iainarchaeum sp</name>
    <dbReference type="NCBI Taxonomy" id="3101447"/>
    <lineage>
        <taxon>Archaea</taxon>
        <taxon>Candidatus Iainarchaeota</taxon>
        <taxon>Candidatus Iainarchaeia</taxon>
        <taxon>Candidatus Iainarchaeales</taxon>
        <taxon>Candidatus Iainarchaeaceae</taxon>
        <taxon>Candidatus Iainarchaeum</taxon>
    </lineage>
</organism>
<feature type="region of interest" description="Disordered" evidence="5">
    <location>
        <begin position="380"/>
        <end position="401"/>
    </location>
</feature>
<dbReference type="InterPro" id="IPR015500">
    <property type="entry name" value="Peptidase_S8_subtilisin-rel"/>
</dbReference>
<proteinExistence type="inferred from homology"/>
<dbReference type="PROSITE" id="PS00137">
    <property type="entry name" value="SUBTILASE_HIS"/>
    <property type="match status" value="1"/>
</dbReference>
<keyword evidence="3" id="KW-0378">Hydrolase</keyword>
<evidence type="ECO:0000259" key="6">
    <source>
        <dbReference type="Pfam" id="PF00082"/>
    </source>
</evidence>
<dbReference type="PANTHER" id="PTHR43806">
    <property type="entry name" value="PEPTIDASE S8"/>
    <property type="match status" value="1"/>
</dbReference>
<feature type="domain" description="Peptidase S8/S53" evidence="6">
    <location>
        <begin position="196"/>
        <end position="395"/>
    </location>
</feature>
<evidence type="ECO:0000256" key="3">
    <source>
        <dbReference type="ARBA" id="ARBA00022801"/>
    </source>
</evidence>
<dbReference type="PANTHER" id="PTHR43806:SF11">
    <property type="entry name" value="CEREVISIN-RELATED"/>
    <property type="match status" value="1"/>
</dbReference>
<comment type="caution">
    <text evidence="8">The sequence shown here is derived from an EMBL/GenBank/DDBJ whole genome shotgun (WGS) entry which is preliminary data.</text>
</comment>
<evidence type="ECO:0000313" key="8">
    <source>
        <dbReference type="EMBL" id="MBS3058386.1"/>
    </source>
</evidence>
<reference evidence="8" key="1">
    <citation type="submission" date="2021-03" db="EMBL/GenBank/DDBJ databases">
        <authorList>
            <person name="Jaffe A."/>
        </authorList>
    </citation>
    <scope>NUCLEOTIDE SEQUENCE</scope>
    <source>
        <strain evidence="8">RIFCSPLOWO2_01_FULL_43_13</strain>
    </source>
</reference>
<dbReference type="EMBL" id="JAGVWB010000021">
    <property type="protein sequence ID" value="MBS3058386.1"/>
    <property type="molecule type" value="Genomic_DNA"/>
</dbReference>
<comment type="similarity">
    <text evidence="1">Belongs to the peptidase S8 family.</text>
</comment>
<dbReference type="InterPro" id="IPR050131">
    <property type="entry name" value="Peptidase_S8_subtilisin-like"/>
</dbReference>
<feature type="compositionally biased region" description="Polar residues" evidence="5">
    <location>
        <begin position="386"/>
        <end position="401"/>
    </location>
</feature>
<dbReference type="GO" id="GO:0006508">
    <property type="term" value="P:proteolysis"/>
    <property type="evidence" value="ECO:0007669"/>
    <property type="project" value="UniProtKB-KW"/>
</dbReference>
<evidence type="ECO:0000313" key="9">
    <source>
        <dbReference type="Proteomes" id="UP000680185"/>
    </source>
</evidence>
<feature type="domain" description="Fervidolysin-like N-terminal prodomain" evidence="7">
    <location>
        <begin position="56"/>
        <end position="156"/>
    </location>
</feature>
<gene>
    <name evidence="8" type="ORF">J4478_03205</name>
</gene>
<dbReference type="InterPro" id="IPR022398">
    <property type="entry name" value="Peptidase_S8_His-AS"/>
</dbReference>
<evidence type="ECO:0000256" key="5">
    <source>
        <dbReference type="SAM" id="MobiDB-lite"/>
    </source>
</evidence>
<feature type="non-terminal residue" evidence="8">
    <location>
        <position position="401"/>
    </location>
</feature>
<dbReference type="InterPro" id="IPR054399">
    <property type="entry name" value="Fervidolysin-like_N_prodom"/>
</dbReference>
<evidence type="ECO:0000256" key="2">
    <source>
        <dbReference type="ARBA" id="ARBA00022670"/>
    </source>
</evidence>
<dbReference type="SUPFAM" id="SSF52743">
    <property type="entry name" value="Subtilisin-like"/>
    <property type="match status" value="1"/>
</dbReference>
<dbReference type="InterPro" id="IPR023827">
    <property type="entry name" value="Peptidase_S8_Asp-AS"/>
</dbReference>
<dbReference type="InterPro" id="IPR036852">
    <property type="entry name" value="Peptidase_S8/S53_dom_sf"/>
</dbReference>
<sequence>MLSKKAKFGLAKFLFVAQIAVAAYLAGLAINLGTQDGISSVVLSEVPGLEAQAEFQEGFPYFMPGELLVKFKEKINERELPNAAADAAKVATDKPSVNALLNKYKAKAVKGVIASSKALERMPDFANIKKIEIDGNVEAAVQDFAQDPNVEYAEPNFIYPLLFTPNDPLYKQGNQWALQKERLNAEQAWDTLKKSSSIIIAIIDSGVDYTNEDLDAKMPGCNITTGCSLGTGYDFVNNDNNPLDDYGHGTHVAGIAAAETDNGKGIAGVCPNCKIMPVKVGGASSPTAANIASGLVYAADNGARVANMSFGSSSPSTTLETALNYAYSRNVVLVAAAGNLNHNGKLYPAAYSNVIAVSATSRNDSKSSYSSFGDWVDVSAPGGDGQQQTDWILSTLPKTGT</sequence>
<dbReference type="PROSITE" id="PS51892">
    <property type="entry name" value="SUBTILASE"/>
    <property type="match status" value="1"/>
</dbReference>
<reference evidence="8" key="2">
    <citation type="submission" date="2021-05" db="EMBL/GenBank/DDBJ databases">
        <title>Protein family content uncovers lineage relationships and bacterial pathway maintenance mechanisms in DPANN archaea.</title>
        <authorList>
            <person name="Castelle C.J."/>
            <person name="Meheust R."/>
            <person name="Jaffe A.L."/>
            <person name="Seitz K."/>
            <person name="Gong X."/>
            <person name="Baker B.J."/>
            <person name="Banfield J.F."/>
        </authorList>
    </citation>
    <scope>NUCLEOTIDE SEQUENCE</scope>
    <source>
        <strain evidence="8">RIFCSPLOWO2_01_FULL_43_13</strain>
    </source>
</reference>
<evidence type="ECO:0000256" key="4">
    <source>
        <dbReference type="ARBA" id="ARBA00022825"/>
    </source>
</evidence>